<dbReference type="InterPro" id="IPR013780">
    <property type="entry name" value="Glyco_hydro_b"/>
</dbReference>
<dbReference type="SUPFAM" id="SSF51011">
    <property type="entry name" value="Glycosyl hydrolase domain"/>
    <property type="match status" value="1"/>
</dbReference>
<feature type="active site" description="Nucleophile" evidence="7">
    <location>
        <position position="344"/>
    </location>
</feature>
<proteinExistence type="inferred from homology"/>
<dbReference type="GO" id="GO:0003844">
    <property type="term" value="F:1,4-alpha-glucan branching enzyme activity"/>
    <property type="evidence" value="ECO:0007669"/>
    <property type="project" value="UniProtKB-EC"/>
</dbReference>
<dbReference type="Pfam" id="PF00128">
    <property type="entry name" value="Alpha-amylase"/>
    <property type="match status" value="1"/>
</dbReference>
<dbReference type="Pfam" id="PF02922">
    <property type="entry name" value="CBM_48"/>
    <property type="match status" value="1"/>
</dbReference>
<comment type="caution">
    <text evidence="9">The sequence shown here is derived from an EMBL/GenBank/DDBJ whole genome shotgun (WGS) entry which is preliminary data.</text>
</comment>
<dbReference type="GO" id="GO:0005978">
    <property type="term" value="P:glycogen biosynthetic process"/>
    <property type="evidence" value="ECO:0007669"/>
    <property type="project" value="InterPro"/>
</dbReference>
<dbReference type="SMART" id="SM00642">
    <property type="entry name" value="Aamy"/>
    <property type="match status" value="1"/>
</dbReference>
<evidence type="ECO:0000313" key="9">
    <source>
        <dbReference type="EMBL" id="KAA6401511.1"/>
    </source>
</evidence>
<evidence type="ECO:0000259" key="8">
    <source>
        <dbReference type="SMART" id="SM00642"/>
    </source>
</evidence>
<dbReference type="Proteomes" id="UP000324800">
    <property type="component" value="Unassembled WGS sequence"/>
</dbReference>
<dbReference type="InterPro" id="IPR004193">
    <property type="entry name" value="Glyco_hydro_13_N"/>
</dbReference>
<dbReference type="PANTHER" id="PTHR43651">
    <property type="entry name" value="1,4-ALPHA-GLUCAN-BRANCHING ENZYME"/>
    <property type="match status" value="1"/>
</dbReference>
<dbReference type="PIRSF" id="PIRSF000463">
    <property type="entry name" value="GlgB"/>
    <property type="match status" value="1"/>
</dbReference>
<accession>A0A5J4X2M6</accession>
<reference evidence="9 10" key="1">
    <citation type="submission" date="2019-03" db="EMBL/GenBank/DDBJ databases">
        <title>Single cell metagenomics reveals metabolic interactions within the superorganism composed of flagellate Streblomastix strix and complex community of Bacteroidetes bacteria on its surface.</title>
        <authorList>
            <person name="Treitli S.C."/>
            <person name="Kolisko M."/>
            <person name="Husnik F."/>
            <person name="Keeling P."/>
            <person name="Hampl V."/>
        </authorList>
    </citation>
    <scope>NUCLEOTIDE SEQUENCE [LARGE SCALE GENOMIC DNA]</scope>
    <source>
        <strain evidence="9">ST1C</strain>
    </source>
</reference>
<dbReference type="Pfam" id="PF02806">
    <property type="entry name" value="Alpha-amylase_C"/>
    <property type="match status" value="1"/>
</dbReference>
<dbReference type="GO" id="GO:0005737">
    <property type="term" value="C:cytoplasm"/>
    <property type="evidence" value="ECO:0007669"/>
    <property type="project" value="TreeGrafter"/>
</dbReference>
<dbReference type="InterPro" id="IPR014756">
    <property type="entry name" value="Ig_E-set"/>
</dbReference>
<evidence type="ECO:0000256" key="6">
    <source>
        <dbReference type="ARBA" id="ARBA00060592"/>
    </source>
</evidence>
<keyword evidence="4" id="KW-0328">Glycosyltransferase</keyword>
<dbReference type="EMBL" id="SNRW01000378">
    <property type="protein sequence ID" value="KAA6401511.1"/>
    <property type="molecule type" value="Genomic_DNA"/>
</dbReference>
<dbReference type="GO" id="GO:0043169">
    <property type="term" value="F:cation binding"/>
    <property type="evidence" value="ECO:0007669"/>
    <property type="project" value="InterPro"/>
</dbReference>
<sequence length="690" mass="80083">MTIPSPSPSPTFDTEVLQVYDNDKMLQPFVQEIKDRFAHYAWLKKEIGLKEGGIEGFSRSYQIFGLHETTEGVWYREWAPGAQHVQLWGDFQGWDTNTRVNCTKNNFGTWECFIPRKEDGSCPIAHLSKIKAHVKLADGKEEDRVPAWIFCTSQEGTYPLDGRFWSPPEPYQFKSKHPDKPKSLRIYESHVGMSSEEGKVNSYRDFADNILPYIKSVGYTAVELMAVMEHAYYASFGYHVTNFFSIAGRCGLPSDLQYLVDKAHQLGLYVIMDIVHSHASKNVYDGLNNWDGSGHQYFHAGPKGTHELWDSRLFDYSKWEVLRFLLSNLRYWQDVYQVDGFRFDGVTSMLYTHHGMGVGFSGNYNEYFGPQVERNCLTYLMLANDLIHKINPNAITIAEEVSGMPLLCRKIREGGLGFDYRLAMALPDMWIKILKEKKDEDWDIGYITHTLTNRRYDEPVVAYCESHDQALVGDKTIAFWLMDKEMYTHMSVIIPESPIIDRGIALHKMIRLITLGLGGEASLTFMGNEFGHPEWVDFPRKGNNSSYHYCRRQWSLARDPQLRYKFLLNFEREINRIEEQFHWLSSGDPGWISRKNNSDKILTFERGGLFFIFNFHPTQSFPDYLLGVRNPGKYRILLDSDRQDFGGHCRVDSRIEYYSKPVPQDNHFHSIQIYIPSRVAIVMRNDEQKI</sequence>
<dbReference type="GO" id="GO:0004553">
    <property type="term" value="F:hydrolase activity, hydrolyzing O-glycosyl compounds"/>
    <property type="evidence" value="ECO:0007669"/>
    <property type="project" value="InterPro"/>
</dbReference>
<dbReference type="CDD" id="cd02854">
    <property type="entry name" value="E_set_GBE_euk_N"/>
    <property type="match status" value="1"/>
</dbReference>
<evidence type="ECO:0000256" key="4">
    <source>
        <dbReference type="ARBA" id="ARBA00022676"/>
    </source>
</evidence>
<dbReference type="AlphaFoldDB" id="A0A5J4X2M6"/>
<dbReference type="InterPro" id="IPR013783">
    <property type="entry name" value="Ig-like_fold"/>
</dbReference>
<dbReference type="SUPFAM" id="SSF81296">
    <property type="entry name" value="E set domains"/>
    <property type="match status" value="1"/>
</dbReference>
<dbReference type="FunFam" id="3.20.20.80:FF:000001">
    <property type="entry name" value="1,4-alpha-glucan branching enzyme"/>
    <property type="match status" value="1"/>
</dbReference>
<comment type="catalytic activity">
    <reaction evidence="1">
        <text>Transfers a segment of a (1-&gt;4)-alpha-D-glucan chain to a primary hydroxy group in a similar glucan chain.</text>
        <dbReference type="EC" id="2.4.1.18"/>
    </reaction>
</comment>
<dbReference type="EC" id="2.4.1.18" evidence="3"/>
<dbReference type="Gene3D" id="2.60.40.1180">
    <property type="entry name" value="Golgi alpha-mannosidase II"/>
    <property type="match status" value="1"/>
</dbReference>
<dbReference type="InterPro" id="IPR006048">
    <property type="entry name" value="A-amylase/branching_C"/>
</dbReference>
<feature type="domain" description="Glycosyl hydrolase family 13 catalytic" evidence="8">
    <location>
        <begin position="206"/>
        <end position="558"/>
    </location>
</feature>
<dbReference type="InterPro" id="IPR017853">
    <property type="entry name" value="GH"/>
</dbReference>
<evidence type="ECO:0000256" key="1">
    <source>
        <dbReference type="ARBA" id="ARBA00000826"/>
    </source>
</evidence>
<dbReference type="OrthoDB" id="196493at2759"/>
<dbReference type="Gene3D" id="3.20.20.80">
    <property type="entry name" value="Glycosidases"/>
    <property type="match status" value="1"/>
</dbReference>
<feature type="active site" description="Proton donor" evidence="7">
    <location>
        <position position="399"/>
    </location>
</feature>
<dbReference type="Gene3D" id="2.60.40.10">
    <property type="entry name" value="Immunoglobulins"/>
    <property type="match status" value="1"/>
</dbReference>
<name>A0A5J4X2M6_9EUKA</name>
<gene>
    <name evidence="9" type="ORF">EZS28_002961</name>
</gene>
<keyword evidence="5" id="KW-0808">Transferase</keyword>
<evidence type="ECO:0000256" key="7">
    <source>
        <dbReference type="PIRSR" id="PIRSR000463-1"/>
    </source>
</evidence>
<dbReference type="CDD" id="cd11321">
    <property type="entry name" value="AmyAc_bac_euk_BE"/>
    <property type="match status" value="1"/>
</dbReference>
<evidence type="ECO:0000256" key="2">
    <source>
        <dbReference type="ARBA" id="ARBA00009000"/>
    </source>
</evidence>
<comment type="pathway">
    <text evidence="6">Glycan biosynthesis.</text>
</comment>
<evidence type="ECO:0000313" key="10">
    <source>
        <dbReference type="Proteomes" id="UP000324800"/>
    </source>
</evidence>
<evidence type="ECO:0000256" key="3">
    <source>
        <dbReference type="ARBA" id="ARBA00012541"/>
    </source>
</evidence>
<dbReference type="FunFam" id="2.60.40.1180:FF:000003">
    <property type="entry name" value="1,4-alpha-glucan-branching enzyme, chloroplastic/amyloplastic"/>
    <property type="match status" value="1"/>
</dbReference>
<dbReference type="InterPro" id="IPR006047">
    <property type="entry name" value="GH13_cat_dom"/>
</dbReference>
<evidence type="ECO:0000256" key="5">
    <source>
        <dbReference type="ARBA" id="ARBA00022679"/>
    </source>
</evidence>
<dbReference type="SUPFAM" id="SSF51445">
    <property type="entry name" value="(Trans)glycosidases"/>
    <property type="match status" value="1"/>
</dbReference>
<dbReference type="PANTHER" id="PTHR43651:SF3">
    <property type="entry name" value="1,4-ALPHA-GLUCAN-BRANCHING ENZYME"/>
    <property type="match status" value="1"/>
</dbReference>
<dbReference type="InterPro" id="IPR037439">
    <property type="entry name" value="Branching_enzy"/>
</dbReference>
<protein>
    <recommendedName>
        <fullName evidence="3">1,4-alpha-glucan branching enzyme</fullName>
        <ecNumber evidence="3">2.4.1.18</ecNumber>
    </recommendedName>
</protein>
<comment type="similarity">
    <text evidence="2">Belongs to the glycosyl hydrolase 13 family. GlgB subfamily.</text>
</comment>
<organism evidence="9 10">
    <name type="scientific">Streblomastix strix</name>
    <dbReference type="NCBI Taxonomy" id="222440"/>
    <lineage>
        <taxon>Eukaryota</taxon>
        <taxon>Metamonada</taxon>
        <taxon>Preaxostyla</taxon>
        <taxon>Oxymonadida</taxon>
        <taxon>Streblomastigidae</taxon>
        <taxon>Streblomastix</taxon>
    </lineage>
</organism>